<evidence type="ECO:0000313" key="7">
    <source>
        <dbReference type="EMBL" id="TMR25110.1"/>
    </source>
</evidence>
<keyword evidence="4 5" id="KW-0472">Membrane</keyword>
<dbReference type="InterPro" id="IPR020846">
    <property type="entry name" value="MFS_dom"/>
</dbReference>
<evidence type="ECO:0000256" key="2">
    <source>
        <dbReference type="ARBA" id="ARBA00022692"/>
    </source>
</evidence>
<keyword evidence="3 5" id="KW-1133">Transmembrane helix</keyword>
<dbReference type="Gene3D" id="1.20.1250.20">
    <property type="entry name" value="MFS general substrate transporter like domains"/>
    <property type="match status" value="1"/>
</dbReference>
<dbReference type="InterPro" id="IPR036259">
    <property type="entry name" value="MFS_trans_sf"/>
</dbReference>
<comment type="subcellular location">
    <subcellularLocation>
        <location evidence="1">Cell membrane</location>
        <topology evidence="1">Multi-pass membrane protein</topology>
    </subcellularLocation>
</comment>
<dbReference type="GO" id="GO:0022857">
    <property type="term" value="F:transmembrane transporter activity"/>
    <property type="evidence" value="ECO:0007669"/>
    <property type="project" value="InterPro"/>
</dbReference>
<protein>
    <submittedName>
        <fullName evidence="7">MFS transporter</fullName>
    </submittedName>
</protein>
<sequence>MTDVGITPVTRVSAGWMSLLALAQMGVIMAMTVGNQILLPSHVARLDPAHKEASLAVVFAVGAVCTMIANPLFGALSDRTRARLGRRRPWIIGGALVCAASLAFLSLQDSLAGLVIGWAAAQLSFTAALATAIATVPDQVPILQRGKVSALAGVGQLTGPLLGGV</sequence>
<dbReference type="Pfam" id="PF07690">
    <property type="entry name" value="MFS_1"/>
    <property type="match status" value="1"/>
</dbReference>
<comment type="caution">
    <text evidence="7">The sequence shown here is derived from an EMBL/GenBank/DDBJ whole genome shotgun (WGS) entry which is preliminary data.</text>
</comment>
<organism evidence="7 8">
    <name type="scientific">Nonomuraea turkmeniaca</name>
    <dbReference type="NCBI Taxonomy" id="103838"/>
    <lineage>
        <taxon>Bacteria</taxon>
        <taxon>Bacillati</taxon>
        <taxon>Actinomycetota</taxon>
        <taxon>Actinomycetes</taxon>
        <taxon>Streptosporangiales</taxon>
        <taxon>Streptosporangiaceae</taxon>
        <taxon>Nonomuraea</taxon>
    </lineage>
</organism>
<evidence type="ECO:0000259" key="6">
    <source>
        <dbReference type="PROSITE" id="PS50850"/>
    </source>
</evidence>
<evidence type="ECO:0000313" key="8">
    <source>
        <dbReference type="Proteomes" id="UP000309128"/>
    </source>
</evidence>
<gene>
    <name evidence="7" type="ORF">ETD86_01805</name>
</gene>
<evidence type="ECO:0000256" key="3">
    <source>
        <dbReference type="ARBA" id="ARBA00022989"/>
    </source>
</evidence>
<evidence type="ECO:0000256" key="5">
    <source>
        <dbReference type="SAM" id="Phobius"/>
    </source>
</evidence>
<reference evidence="7 8" key="1">
    <citation type="submission" date="2019-05" db="EMBL/GenBank/DDBJ databases">
        <title>Draft genome sequence of Nonomuraea turkmeniaca DSM 43926.</title>
        <authorList>
            <person name="Saricaoglu S."/>
            <person name="Isik K."/>
        </authorList>
    </citation>
    <scope>NUCLEOTIDE SEQUENCE [LARGE SCALE GENOMIC DNA]</scope>
    <source>
        <strain evidence="7 8">DSM 43926</strain>
    </source>
</reference>
<feature type="transmembrane region" description="Helical" evidence="5">
    <location>
        <begin position="12"/>
        <end position="33"/>
    </location>
</feature>
<dbReference type="SUPFAM" id="SSF103473">
    <property type="entry name" value="MFS general substrate transporter"/>
    <property type="match status" value="1"/>
</dbReference>
<feature type="transmembrane region" description="Helical" evidence="5">
    <location>
        <begin position="53"/>
        <end position="77"/>
    </location>
</feature>
<dbReference type="OrthoDB" id="7584869at2"/>
<keyword evidence="2 5" id="KW-0812">Transmembrane</keyword>
<dbReference type="PANTHER" id="PTHR23528">
    <property type="match status" value="1"/>
</dbReference>
<dbReference type="InterPro" id="IPR011701">
    <property type="entry name" value="MFS"/>
</dbReference>
<feature type="non-terminal residue" evidence="7">
    <location>
        <position position="165"/>
    </location>
</feature>
<accession>A0A5S4GG01</accession>
<feature type="domain" description="Major facilitator superfamily (MFS) profile" evidence="6">
    <location>
        <begin position="10"/>
        <end position="165"/>
    </location>
</feature>
<evidence type="ECO:0000256" key="1">
    <source>
        <dbReference type="ARBA" id="ARBA00004651"/>
    </source>
</evidence>
<feature type="transmembrane region" description="Helical" evidence="5">
    <location>
        <begin position="113"/>
        <end position="136"/>
    </location>
</feature>
<dbReference type="PANTHER" id="PTHR23528:SF1">
    <property type="entry name" value="MAJOR FACILITATOR SUPERFAMILY (MFS) PROFILE DOMAIN-CONTAINING PROTEIN"/>
    <property type="match status" value="1"/>
</dbReference>
<proteinExistence type="predicted"/>
<evidence type="ECO:0000256" key="4">
    <source>
        <dbReference type="ARBA" id="ARBA00023136"/>
    </source>
</evidence>
<feature type="transmembrane region" description="Helical" evidence="5">
    <location>
        <begin position="89"/>
        <end position="107"/>
    </location>
</feature>
<dbReference type="GO" id="GO:0005886">
    <property type="term" value="C:plasma membrane"/>
    <property type="evidence" value="ECO:0007669"/>
    <property type="project" value="UniProtKB-SubCell"/>
</dbReference>
<dbReference type="Proteomes" id="UP000309128">
    <property type="component" value="Unassembled WGS sequence"/>
</dbReference>
<dbReference type="EMBL" id="VCKY01000004">
    <property type="protein sequence ID" value="TMR25110.1"/>
    <property type="molecule type" value="Genomic_DNA"/>
</dbReference>
<dbReference type="RefSeq" id="WP_138664300.1">
    <property type="nucleotide sequence ID" value="NZ_VCKY01000004.1"/>
</dbReference>
<dbReference type="AlphaFoldDB" id="A0A5S4GG01"/>
<name>A0A5S4GG01_9ACTN</name>
<keyword evidence="8" id="KW-1185">Reference proteome</keyword>
<dbReference type="PROSITE" id="PS50850">
    <property type="entry name" value="MFS"/>
    <property type="match status" value="1"/>
</dbReference>